<keyword evidence="1" id="KW-0175">Coiled coil</keyword>
<dbReference type="Gene3D" id="6.10.140.1110">
    <property type="match status" value="1"/>
</dbReference>
<dbReference type="Proteomes" id="UP001223586">
    <property type="component" value="Unassembled WGS sequence"/>
</dbReference>
<protein>
    <recommendedName>
        <fullName evidence="4">YlqD protein</fullName>
    </recommendedName>
</protein>
<dbReference type="Pfam" id="PF11068">
    <property type="entry name" value="YlqD"/>
    <property type="match status" value="1"/>
</dbReference>
<proteinExistence type="predicted"/>
<sequence>MKILQTITVKQVLTEKSKEMLLQEYEQKLFQLKKECDQLRFELKKLERTKKYSTANLLSHFEKEMEFRQEKMKLIEFQTEQLQMLPLGSELKETEVQALVDIKLGDKWDKVSNNPTIIIKDGIITEIRER</sequence>
<reference evidence="2 3" key="1">
    <citation type="submission" date="2023-07" db="EMBL/GenBank/DDBJ databases">
        <title>Genomic Encyclopedia of Type Strains, Phase IV (KMG-IV): sequencing the most valuable type-strain genomes for metagenomic binning, comparative biology and taxonomic classification.</title>
        <authorList>
            <person name="Goeker M."/>
        </authorList>
    </citation>
    <scope>NUCLEOTIDE SEQUENCE [LARGE SCALE GENOMIC DNA]</scope>
    <source>
        <strain evidence="2 3">DSM 23837</strain>
    </source>
</reference>
<dbReference type="InterPro" id="IPR021297">
    <property type="entry name" value="YlqD"/>
</dbReference>
<dbReference type="EMBL" id="JAUSTT010000008">
    <property type="protein sequence ID" value="MDQ0175846.1"/>
    <property type="molecule type" value="Genomic_DNA"/>
</dbReference>
<evidence type="ECO:0000256" key="1">
    <source>
        <dbReference type="SAM" id="Coils"/>
    </source>
</evidence>
<evidence type="ECO:0008006" key="4">
    <source>
        <dbReference type="Google" id="ProtNLM"/>
    </source>
</evidence>
<dbReference type="RefSeq" id="WP_307228502.1">
    <property type="nucleotide sequence ID" value="NZ_JAUSTT010000008.1"/>
</dbReference>
<accession>A0ABT9WRQ0</accession>
<evidence type="ECO:0000313" key="3">
    <source>
        <dbReference type="Proteomes" id="UP001223586"/>
    </source>
</evidence>
<keyword evidence="3" id="KW-1185">Reference proteome</keyword>
<gene>
    <name evidence="2" type="ORF">J2S08_001682</name>
</gene>
<evidence type="ECO:0000313" key="2">
    <source>
        <dbReference type="EMBL" id="MDQ0175846.1"/>
    </source>
</evidence>
<feature type="coiled-coil region" evidence="1">
    <location>
        <begin position="15"/>
        <end position="49"/>
    </location>
</feature>
<organism evidence="2 3">
    <name type="scientific">Bacillus chungangensis</name>
    <dbReference type="NCBI Taxonomy" id="587633"/>
    <lineage>
        <taxon>Bacteria</taxon>
        <taxon>Bacillati</taxon>
        <taxon>Bacillota</taxon>
        <taxon>Bacilli</taxon>
        <taxon>Bacillales</taxon>
        <taxon>Bacillaceae</taxon>
        <taxon>Bacillus</taxon>
    </lineage>
</organism>
<comment type="caution">
    <text evidence="2">The sequence shown here is derived from an EMBL/GenBank/DDBJ whole genome shotgun (WGS) entry which is preliminary data.</text>
</comment>
<name>A0ABT9WRQ0_9BACI</name>